<dbReference type="InterPro" id="IPR012854">
    <property type="entry name" value="Cu_amine_oxidase-like_N"/>
</dbReference>
<keyword evidence="2" id="KW-0812">Transmembrane</keyword>
<dbReference type="RefSeq" id="WP_091975554.1">
    <property type="nucleotide sequence ID" value="NZ_CAUWDX010000024.1"/>
</dbReference>
<feature type="region of interest" description="Disordered" evidence="1">
    <location>
        <begin position="431"/>
        <end position="455"/>
    </location>
</feature>
<evidence type="ECO:0000259" key="4">
    <source>
        <dbReference type="Pfam" id="PF07833"/>
    </source>
</evidence>
<accession>A0A1H8I5W8</accession>
<keyword evidence="2" id="KW-0472">Membrane</keyword>
<evidence type="ECO:0000259" key="3">
    <source>
        <dbReference type="Pfam" id="PF03009"/>
    </source>
</evidence>
<dbReference type="STRING" id="215200.SAMN05216454_10745"/>
<dbReference type="Proteomes" id="UP000199512">
    <property type="component" value="Unassembled WGS sequence"/>
</dbReference>
<sequence length="455" mass="53644">MFKKVGKERLKLRIKKIVILMTSLLLILGLFKLFHYYGTQRKLISEFKDTKIRERLIINNKQAQMNKPYKIRNDIVYVPVLELCKNFNTQASYKFLPKGGIELKYRKATYLLKRGSNEVRFKNNKNVVKMDGIVQYMDDTLYVPLDFIYKILDVNVVQANDGTVYMDNYPKKFNYSWVKENRYIAHALGGINGNTYTNSREALERSYQRGLRVMEADMSLSSDGKLILLHSTDAESLANLGLPMSWKNKMPTEKEFLNTKIMNTYHTMNFEELAKYMKEHPDMYLVVDLKNNDIKEVERCYKELVKIAKNVDKSVLDRIIPQIYYQEMYKPVMNIYNFKSMIFTTYRMEELEVNKIVDFSYEHGIKIVAVNKFKFSKELTNKLVDRGISLYMFTYNDQEVVNRLRNNYVSGFYTDFLPKEKIERDDEGRVIVNKNLENPEENTNSQNGDSNSQSQ</sequence>
<dbReference type="GO" id="GO:0008081">
    <property type="term" value="F:phosphoric diester hydrolase activity"/>
    <property type="evidence" value="ECO:0007669"/>
    <property type="project" value="InterPro"/>
</dbReference>
<feature type="domain" description="Copper amine oxidase-like N-terminal" evidence="4">
    <location>
        <begin position="58"/>
        <end position="162"/>
    </location>
</feature>
<dbReference type="Pfam" id="PF07833">
    <property type="entry name" value="Cu_amine_oxidN1"/>
    <property type="match status" value="1"/>
</dbReference>
<keyword evidence="6" id="KW-1185">Reference proteome</keyword>
<dbReference type="SUPFAM" id="SSF51695">
    <property type="entry name" value="PLC-like phosphodiesterases"/>
    <property type="match status" value="1"/>
</dbReference>
<evidence type="ECO:0000256" key="2">
    <source>
        <dbReference type="SAM" id="Phobius"/>
    </source>
</evidence>
<name>A0A1H8I5W8_9FIRM</name>
<protein>
    <submittedName>
        <fullName evidence="5">Glycerophosphoryl diester phosphodiesterase</fullName>
    </submittedName>
</protein>
<organism evidence="5 6">
    <name type="scientific">Peptostreptococcus russellii</name>
    <dbReference type="NCBI Taxonomy" id="215200"/>
    <lineage>
        <taxon>Bacteria</taxon>
        <taxon>Bacillati</taxon>
        <taxon>Bacillota</taxon>
        <taxon>Clostridia</taxon>
        <taxon>Peptostreptococcales</taxon>
        <taxon>Peptostreptococcaceae</taxon>
        <taxon>Peptostreptococcus</taxon>
    </lineage>
</organism>
<evidence type="ECO:0000313" key="6">
    <source>
        <dbReference type="Proteomes" id="UP000199512"/>
    </source>
</evidence>
<feature type="compositionally biased region" description="Low complexity" evidence="1">
    <location>
        <begin position="442"/>
        <end position="455"/>
    </location>
</feature>
<evidence type="ECO:0000256" key="1">
    <source>
        <dbReference type="SAM" id="MobiDB-lite"/>
    </source>
</evidence>
<dbReference type="InterPro" id="IPR030395">
    <property type="entry name" value="GP_PDE_dom"/>
</dbReference>
<gene>
    <name evidence="5" type="ORF">SAMN05216454_10745</name>
</gene>
<dbReference type="GO" id="GO:0006629">
    <property type="term" value="P:lipid metabolic process"/>
    <property type="evidence" value="ECO:0007669"/>
    <property type="project" value="InterPro"/>
</dbReference>
<keyword evidence="2" id="KW-1133">Transmembrane helix</keyword>
<dbReference type="Pfam" id="PF03009">
    <property type="entry name" value="GDPD"/>
    <property type="match status" value="1"/>
</dbReference>
<dbReference type="CDD" id="cd08583">
    <property type="entry name" value="PI-PLCc_GDPD_SF_unchar1"/>
    <property type="match status" value="1"/>
</dbReference>
<dbReference type="OrthoDB" id="2033680at2"/>
<proteinExistence type="predicted"/>
<dbReference type="Gene3D" id="3.20.20.190">
    <property type="entry name" value="Phosphatidylinositol (PI) phosphodiesterase"/>
    <property type="match status" value="1"/>
</dbReference>
<feature type="domain" description="GP-PDE" evidence="3">
    <location>
        <begin position="193"/>
        <end position="417"/>
    </location>
</feature>
<dbReference type="InterPro" id="IPR017946">
    <property type="entry name" value="PLC-like_Pdiesterase_TIM-brl"/>
</dbReference>
<feature type="transmembrane region" description="Helical" evidence="2">
    <location>
        <begin position="17"/>
        <end position="37"/>
    </location>
</feature>
<dbReference type="EMBL" id="FODF01000007">
    <property type="protein sequence ID" value="SEN63692.1"/>
    <property type="molecule type" value="Genomic_DNA"/>
</dbReference>
<dbReference type="AlphaFoldDB" id="A0A1H8I5W8"/>
<reference evidence="5 6" key="1">
    <citation type="submission" date="2016-10" db="EMBL/GenBank/DDBJ databases">
        <authorList>
            <person name="de Groot N.N."/>
        </authorList>
    </citation>
    <scope>NUCLEOTIDE SEQUENCE [LARGE SCALE GENOMIC DNA]</scope>
    <source>
        <strain evidence="5 6">Calf135</strain>
    </source>
</reference>
<evidence type="ECO:0000313" key="5">
    <source>
        <dbReference type="EMBL" id="SEN63692.1"/>
    </source>
</evidence>